<reference evidence="1 2" key="1">
    <citation type="submission" date="2019-06" db="EMBL/GenBank/DDBJ databases">
        <authorList>
            <person name="Palmer J.M."/>
        </authorList>
    </citation>
    <scope>NUCLEOTIDE SEQUENCE [LARGE SCALE GENOMIC DNA]</scope>
    <source>
        <strain evidence="1 2">TWF106</strain>
    </source>
</reference>
<proteinExistence type="predicted"/>
<name>A0A7C8QW82_ORBOL</name>
<dbReference type="Gene3D" id="3.40.50.1010">
    <property type="entry name" value="5'-nuclease"/>
    <property type="match status" value="1"/>
</dbReference>
<dbReference type="SUPFAM" id="SSF88723">
    <property type="entry name" value="PIN domain-like"/>
    <property type="match status" value="1"/>
</dbReference>
<evidence type="ECO:0008006" key="3">
    <source>
        <dbReference type="Google" id="ProtNLM"/>
    </source>
</evidence>
<evidence type="ECO:0000313" key="2">
    <source>
        <dbReference type="Proteomes" id="UP000472727"/>
    </source>
</evidence>
<accession>A0A7C8QW82</accession>
<dbReference type="AlphaFoldDB" id="A0A7C8QW82"/>
<comment type="caution">
    <text evidence="1">The sequence shown here is derived from an EMBL/GenBank/DDBJ whole genome shotgun (WGS) entry which is preliminary data.</text>
</comment>
<dbReference type="Proteomes" id="UP000472727">
    <property type="component" value="Unassembled WGS sequence"/>
</dbReference>
<gene>
    <name evidence="1" type="ORF">TWF106_008313</name>
</gene>
<sequence length="245" mass="27092">MLNMYMNSILARQCYRPILGAGLSASRPVPKTNNTPILSLRLYQTTGQAVKWQDFAKGDLGGRGVFLDTNILPLILEGDRVHIKRWLEDVQSRGSEVATCHFNLIEYLSSSWSIRQGQEPGKVISELQKRSVRILPGLSSTRASMKLACSTISAQLLHTLDACKTLSPEKREDKSDGTLGDWGGILKSSRDDVILACEAHKHGLAFLTADKKMYKQFGFALNKNGITTYMVTAAWMESGMNDPPS</sequence>
<dbReference type="InterPro" id="IPR029060">
    <property type="entry name" value="PIN-like_dom_sf"/>
</dbReference>
<dbReference type="EMBL" id="WIWS01000005">
    <property type="protein sequence ID" value="KAF3227909.1"/>
    <property type="molecule type" value="Genomic_DNA"/>
</dbReference>
<protein>
    <recommendedName>
        <fullName evidence="3">PIN domain-containing protein</fullName>
    </recommendedName>
</protein>
<evidence type="ECO:0000313" key="1">
    <source>
        <dbReference type="EMBL" id="KAF3227909.1"/>
    </source>
</evidence>
<organism evidence="1 2">
    <name type="scientific">Orbilia oligospora</name>
    <name type="common">Nematode-trapping fungus</name>
    <name type="synonym">Arthrobotrys oligospora</name>
    <dbReference type="NCBI Taxonomy" id="2813651"/>
    <lineage>
        <taxon>Eukaryota</taxon>
        <taxon>Fungi</taxon>
        <taxon>Dikarya</taxon>
        <taxon>Ascomycota</taxon>
        <taxon>Pezizomycotina</taxon>
        <taxon>Orbiliomycetes</taxon>
        <taxon>Orbiliales</taxon>
        <taxon>Orbiliaceae</taxon>
        <taxon>Orbilia</taxon>
    </lineage>
</organism>